<organism evidence="2 3">
    <name type="scientific">Acer saccharum</name>
    <name type="common">Sugar maple</name>
    <dbReference type="NCBI Taxonomy" id="4024"/>
    <lineage>
        <taxon>Eukaryota</taxon>
        <taxon>Viridiplantae</taxon>
        <taxon>Streptophyta</taxon>
        <taxon>Embryophyta</taxon>
        <taxon>Tracheophyta</taxon>
        <taxon>Spermatophyta</taxon>
        <taxon>Magnoliopsida</taxon>
        <taxon>eudicotyledons</taxon>
        <taxon>Gunneridae</taxon>
        <taxon>Pentapetalae</taxon>
        <taxon>rosids</taxon>
        <taxon>malvids</taxon>
        <taxon>Sapindales</taxon>
        <taxon>Sapindaceae</taxon>
        <taxon>Hippocastanoideae</taxon>
        <taxon>Acereae</taxon>
        <taxon>Acer</taxon>
    </lineage>
</organism>
<evidence type="ECO:0000313" key="2">
    <source>
        <dbReference type="EMBL" id="KAK0602216.1"/>
    </source>
</evidence>
<comment type="caution">
    <text evidence="2">The sequence shown here is derived from an EMBL/GenBank/DDBJ whole genome shotgun (WGS) entry which is preliminary data.</text>
</comment>
<dbReference type="EMBL" id="JAUESC010000003">
    <property type="protein sequence ID" value="KAK0602216.1"/>
    <property type="molecule type" value="Genomic_DNA"/>
</dbReference>
<reference evidence="2" key="2">
    <citation type="submission" date="2023-06" db="EMBL/GenBank/DDBJ databases">
        <authorList>
            <person name="Swenson N.G."/>
            <person name="Wegrzyn J.L."/>
            <person name="Mcevoy S.L."/>
        </authorList>
    </citation>
    <scope>NUCLEOTIDE SEQUENCE</scope>
    <source>
        <strain evidence="2">NS2018</strain>
        <tissue evidence="2">Leaf</tissue>
    </source>
</reference>
<accession>A0AA39W5R3</accession>
<evidence type="ECO:0000313" key="3">
    <source>
        <dbReference type="Proteomes" id="UP001168877"/>
    </source>
</evidence>
<dbReference type="AlphaFoldDB" id="A0AA39W5R3"/>
<keyword evidence="3" id="KW-1185">Reference proteome</keyword>
<evidence type="ECO:0000256" key="1">
    <source>
        <dbReference type="SAM" id="MobiDB-lite"/>
    </source>
</evidence>
<feature type="region of interest" description="Disordered" evidence="1">
    <location>
        <begin position="128"/>
        <end position="167"/>
    </location>
</feature>
<gene>
    <name evidence="2" type="ORF">LWI29_031412</name>
</gene>
<sequence length="293" mass="32420">MASSSEEVAVFADTNLATHIAMAVSPEITAGEFKRKLERTHFSCFPSIGEIKVHGLMVKRKSSFYYLSDTVPIKHAFQGLKGTWFLRVETKTLIELDKPCPSQYIDAKVENSNLNGIRCNDTLITSAKENDTMSNGEKGRTESSHGKTPLSQEPSENVPRSNSKRRRVKTVSNFVGCSDGIEKGCPVKQLKAKTDDNGSSICIEALPLFAVKTPPRPLHFPSPTYSKRGALKNTPENTEVGKRLVRASEKLSLPACKKSSTLLLSRMKKRKLSHCNTATVAKFLVFEISDRED</sequence>
<protein>
    <submittedName>
        <fullName evidence="2">Uncharacterized protein</fullName>
    </submittedName>
</protein>
<feature type="compositionally biased region" description="Polar residues" evidence="1">
    <location>
        <begin position="149"/>
        <end position="161"/>
    </location>
</feature>
<dbReference type="Proteomes" id="UP001168877">
    <property type="component" value="Unassembled WGS sequence"/>
</dbReference>
<reference evidence="2" key="1">
    <citation type="journal article" date="2022" name="Plant J.">
        <title>Strategies of tolerance reflected in two North American maple genomes.</title>
        <authorList>
            <person name="McEvoy S.L."/>
            <person name="Sezen U.U."/>
            <person name="Trouern-Trend A."/>
            <person name="McMahon S.M."/>
            <person name="Schaberg P.G."/>
            <person name="Yang J."/>
            <person name="Wegrzyn J.L."/>
            <person name="Swenson N.G."/>
        </authorList>
    </citation>
    <scope>NUCLEOTIDE SEQUENCE</scope>
    <source>
        <strain evidence="2">NS2018</strain>
    </source>
</reference>
<proteinExistence type="predicted"/>
<name>A0AA39W5R3_ACESA</name>